<dbReference type="AlphaFoldDB" id="A0A934IKK4"/>
<feature type="active site" description="Proton donor/acceptor" evidence="9">
    <location>
        <position position="153"/>
    </location>
</feature>
<reference evidence="11" key="1">
    <citation type="submission" date="2020-12" db="EMBL/GenBank/DDBJ databases">
        <title>Bacterial taxonomy.</title>
        <authorList>
            <person name="Pan X."/>
        </authorList>
    </citation>
    <scope>NUCLEOTIDE SEQUENCE</scope>
    <source>
        <strain evidence="11">B2012</strain>
    </source>
</reference>
<dbReference type="SUPFAM" id="SSF141523">
    <property type="entry name" value="L,D-transpeptidase catalytic domain-like"/>
    <property type="match status" value="1"/>
</dbReference>
<comment type="similarity">
    <text evidence="2">Belongs to the YkuD family.</text>
</comment>
<evidence type="ECO:0000313" key="12">
    <source>
        <dbReference type="Proteomes" id="UP000609531"/>
    </source>
</evidence>
<feature type="active site" description="Nucleophile" evidence="9">
    <location>
        <position position="169"/>
    </location>
</feature>
<keyword evidence="4" id="KW-0808">Transferase</keyword>
<dbReference type="PANTHER" id="PTHR30582:SF24">
    <property type="entry name" value="L,D-TRANSPEPTIDASE ERFK_SRFK-RELATED"/>
    <property type="match status" value="1"/>
</dbReference>
<comment type="caution">
    <text evidence="11">The sequence shown here is derived from an EMBL/GenBank/DDBJ whole genome shotgun (WGS) entry which is preliminary data.</text>
</comment>
<evidence type="ECO:0000256" key="8">
    <source>
        <dbReference type="ARBA" id="ARBA00023316"/>
    </source>
</evidence>
<dbReference type="CDD" id="cd16913">
    <property type="entry name" value="YkuD_like"/>
    <property type="match status" value="1"/>
</dbReference>
<feature type="domain" description="L,D-TPase catalytic" evidence="10">
    <location>
        <begin position="57"/>
        <end position="193"/>
    </location>
</feature>
<organism evidence="11 12">
    <name type="scientific">Acuticoccus mangrovi</name>
    <dbReference type="NCBI Taxonomy" id="2796142"/>
    <lineage>
        <taxon>Bacteria</taxon>
        <taxon>Pseudomonadati</taxon>
        <taxon>Pseudomonadota</taxon>
        <taxon>Alphaproteobacteria</taxon>
        <taxon>Hyphomicrobiales</taxon>
        <taxon>Amorphaceae</taxon>
        <taxon>Acuticoccus</taxon>
    </lineage>
</organism>
<evidence type="ECO:0000256" key="1">
    <source>
        <dbReference type="ARBA" id="ARBA00004752"/>
    </source>
</evidence>
<dbReference type="GO" id="GO:0018104">
    <property type="term" value="P:peptidoglycan-protein cross-linking"/>
    <property type="evidence" value="ECO:0007669"/>
    <property type="project" value="TreeGrafter"/>
</dbReference>
<dbReference type="GO" id="GO:0016757">
    <property type="term" value="F:glycosyltransferase activity"/>
    <property type="evidence" value="ECO:0007669"/>
    <property type="project" value="UniProtKB-KW"/>
</dbReference>
<name>A0A934IKK4_9HYPH</name>
<evidence type="ECO:0000256" key="3">
    <source>
        <dbReference type="ARBA" id="ARBA00022676"/>
    </source>
</evidence>
<dbReference type="InterPro" id="IPR038063">
    <property type="entry name" value="Transpep_catalytic_dom"/>
</dbReference>
<keyword evidence="7 9" id="KW-0573">Peptidoglycan synthesis</keyword>
<dbReference type="InterPro" id="IPR005490">
    <property type="entry name" value="LD_TPept_cat_dom"/>
</dbReference>
<evidence type="ECO:0000313" key="11">
    <source>
        <dbReference type="EMBL" id="MBJ3774051.1"/>
    </source>
</evidence>
<dbReference type="PROSITE" id="PS52029">
    <property type="entry name" value="LD_TPASE"/>
    <property type="match status" value="1"/>
</dbReference>
<dbReference type="Pfam" id="PF03734">
    <property type="entry name" value="YkuD"/>
    <property type="match status" value="1"/>
</dbReference>
<evidence type="ECO:0000256" key="9">
    <source>
        <dbReference type="PROSITE-ProRule" id="PRU01373"/>
    </source>
</evidence>
<keyword evidence="3" id="KW-0328">Glycosyltransferase</keyword>
<proteinExistence type="inferred from homology"/>
<dbReference type="GO" id="GO:0005576">
    <property type="term" value="C:extracellular region"/>
    <property type="evidence" value="ECO:0007669"/>
    <property type="project" value="TreeGrafter"/>
</dbReference>
<dbReference type="EMBL" id="JAEKJA010000001">
    <property type="protein sequence ID" value="MBJ3774051.1"/>
    <property type="molecule type" value="Genomic_DNA"/>
</dbReference>
<dbReference type="PANTHER" id="PTHR30582">
    <property type="entry name" value="L,D-TRANSPEPTIDASE"/>
    <property type="match status" value="1"/>
</dbReference>
<evidence type="ECO:0000256" key="7">
    <source>
        <dbReference type="ARBA" id="ARBA00022984"/>
    </source>
</evidence>
<protein>
    <submittedName>
        <fullName evidence="11">L,D-transpeptidase</fullName>
    </submittedName>
</protein>
<evidence type="ECO:0000256" key="2">
    <source>
        <dbReference type="ARBA" id="ARBA00005992"/>
    </source>
</evidence>
<dbReference type="GO" id="GO:0071972">
    <property type="term" value="F:peptidoglycan L,D-transpeptidase activity"/>
    <property type="evidence" value="ECO:0007669"/>
    <property type="project" value="TreeGrafter"/>
</dbReference>
<comment type="pathway">
    <text evidence="1 9">Cell wall biogenesis; peptidoglycan biosynthesis.</text>
</comment>
<dbReference type="FunFam" id="2.40.440.10:FF:000002">
    <property type="entry name" value="L,D-transpeptidase ErfK/SrfK"/>
    <property type="match status" value="1"/>
</dbReference>
<evidence type="ECO:0000259" key="10">
    <source>
        <dbReference type="PROSITE" id="PS52029"/>
    </source>
</evidence>
<evidence type="ECO:0000256" key="5">
    <source>
        <dbReference type="ARBA" id="ARBA00022801"/>
    </source>
</evidence>
<keyword evidence="8 9" id="KW-0961">Cell wall biogenesis/degradation</keyword>
<dbReference type="GO" id="GO:0071555">
    <property type="term" value="P:cell wall organization"/>
    <property type="evidence" value="ECO:0007669"/>
    <property type="project" value="UniProtKB-UniRule"/>
</dbReference>
<accession>A0A934IKK4</accession>
<gene>
    <name evidence="11" type="ORF">JCR33_00015</name>
</gene>
<dbReference type="Proteomes" id="UP000609531">
    <property type="component" value="Unassembled WGS sequence"/>
</dbReference>
<dbReference type="InterPro" id="IPR050979">
    <property type="entry name" value="LD-transpeptidase"/>
</dbReference>
<keyword evidence="6 9" id="KW-0133">Cell shape</keyword>
<keyword evidence="5" id="KW-0378">Hydrolase</keyword>
<evidence type="ECO:0000256" key="4">
    <source>
        <dbReference type="ARBA" id="ARBA00022679"/>
    </source>
</evidence>
<dbReference type="Gene3D" id="2.40.440.10">
    <property type="entry name" value="L,D-transpeptidase catalytic domain-like"/>
    <property type="match status" value="1"/>
</dbReference>
<dbReference type="GO" id="GO:0008360">
    <property type="term" value="P:regulation of cell shape"/>
    <property type="evidence" value="ECO:0007669"/>
    <property type="project" value="UniProtKB-UniRule"/>
</dbReference>
<evidence type="ECO:0000256" key="6">
    <source>
        <dbReference type="ARBA" id="ARBA00022960"/>
    </source>
</evidence>
<sequence length="201" mass="22502">MGTAPVAPVRSAIPDYYRQMYGPVTDEPYPIPAVDLRQIDPRFFRREVDDPTGERPGTIVVDTGAFFLYWTMPGGKAMRYGVGLGREGFSWDGNATIQLKREWPTWTPPSEMIDRDPQLEKYRDGMEPGIQNPLGARALYLFQGRADTLYRLHGTQEAYSIGHAVSSGCVRLLNQDIIDLFSRVPIGTRVVVRPPSAPLTS</sequence>
<keyword evidence="12" id="KW-1185">Reference proteome</keyword>